<dbReference type="AlphaFoldDB" id="A0A9X7W237"/>
<organism evidence="1 2">
    <name type="scientific">Alicyclobacillus mengziensis</name>
    <dbReference type="NCBI Taxonomy" id="2931921"/>
    <lineage>
        <taxon>Bacteria</taxon>
        <taxon>Bacillati</taxon>
        <taxon>Bacillota</taxon>
        <taxon>Bacilli</taxon>
        <taxon>Bacillales</taxon>
        <taxon>Alicyclobacillaceae</taxon>
        <taxon>Alicyclobacillus</taxon>
    </lineage>
</organism>
<sequence length="412" mass="44906">MAHKPAFTMSDNNRLVTVKVFASDVTASDLQNVKQLLSKYNIVDTDAKTLQMNLDKNVSIVLCKNQTDYQKELASIGVPAGDAQRFTLDSGGLTDGSTIVIPLYQNTSSSVLANTLGHELTHAILNQNVISFPSWMNEGLAVTDGLHIQSEVENVVAYQGYTKQMAEDVLKAAKSGSLWPLASNESKVLSGTAPYDLELQDWLAVRDLIQQHGLQAFSDYFYRLKIGESQSTAFQRSFGSSESAFNQYMTSHLSHAAQTPDDGATLSFRVPAAFQGHIRILQHGTQTWVGFQPAAGVNTVTVTDSGALTGAAVPLVPVQDSAPPDETTLYVNVDPFIPFTYQGQKVQTAGFAVDYHYGIYSFLNAWIRLDNGKVIYLNEPALFGIQFINISETQPNSWLMPLLSPPSGVTPS</sequence>
<accession>A0A9X7W237</accession>
<evidence type="ECO:0008006" key="3">
    <source>
        <dbReference type="Google" id="ProtNLM"/>
    </source>
</evidence>
<dbReference type="EMBL" id="CP071182">
    <property type="protein sequence ID" value="QSO48929.1"/>
    <property type="molecule type" value="Genomic_DNA"/>
</dbReference>
<protein>
    <recommendedName>
        <fullName evidence="3">Peptidase MA-like domain-containing protein</fullName>
    </recommendedName>
</protein>
<name>A0A9X7W237_9BACL</name>
<dbReference type="RefSeq" id="WP_206658245.1">
    <property type="nucleotide sequence ID" value="NZ_CP071182.1"/>
</dbReference>
<gene>
    <name evidence="1" type="ORF">JZ786_08275</name>
</gene>
<keyword evidence="2" id="KW-1185">Reference proteome</keyword>
<dbReference type="KEGG" id="afx:JZ786_08275"/>
<evidence type="ECO:0000313" key="1">
    <source>
        <dbReference type="EMBL" id="QSO48929.1"/>
    </source>
</evidence>
<evidence type="ECO:0000313" key="2">
    <source>
        <dbReference type="Proteomes" id="UP000663505"/>
    </source>
</evidence>
<dbReference type="Proteomes" id="UP000663505">
    <property type="component" value="Chromosome"/>
</dbReference>
<reference evidence="1 2" key="1">
    <citation type="submission" date="2021-02" db="EMBL/GenBank/DDBJ databases">
        <title>Alicyclobacillus curvatus sp. nov. and Alicyclobacillus mengziensis sp. nov., two acidophilic bacteria isolated from acid mine drainage.</title>
        <authorList>
            <person name="Huang Y."/>
        </authorList>
    </citation>
    <scope>NUCLEOTIDE SEQUENCE [LARGE SCALE GENOMIC DNA]</scope>
    <source>
        <strain evidence="1 2">S30H14</strain>
    </source>
</reference>
<proteinExistence type="predicted"/>